<evidence type="ECO:0000313" key="11">
    <source>
        <dbReference type="EMBL" id="QEI04911.1"/>
    </source>
</evidence>
<feature type="transmembrane region" description="Helical" evidence="9">
    <location>
        <begin position="260"/>
        <end position="278"/>
    </location>
</feature>
<feature type="binding site" description="covalent" evidence="8">
    <location>
        <position position="53"/>
    </location>
    <ligand>
        <name>heme c</name>
        <dbReference type="ChEBI" id="CHEBI:61717"/>
    </ligand>
</feature>
<dbReference type="InterPro" id="IPR036909">
    <property type="entry name" value="Cyt_c-like_dom_sf"/>
</dbReference>
<keyword evidence="2 8" id="KW-0349">Heme</keyword>
<reference evidence="11 12" key="1">
    <citation type="submission" date="2019-08" db="EMBL/GenBank/DDBJ databases">
        <title>Amphibian skin-associated Pigmentiphaga: genome sequence and occurrence across geography and hosts.</title>
        <authorList>
            <person name="Bletz M.C."/>
            <person name="Bunk B."/>
            <person name="Sproeer C."/>
            <person name="Biwer P."/>
            <person name="Reiter S."/>
            <person name="Rabemananjara F.C.E."/>
            <person name="Schulz S."/>
            <person name="Overmann J."/>
            <person name="Vences M."/>
        </authorList>
    </citation>
    <scope>NUCLEOTIDE SEQUENCE [LARGE SCALE GENOMIC DNA]</scope>
    <source>
        <strain evidence="11 12">Mada1488</strain>
    </source>
</reference>
<comment type="cofactor">
    <cofactor evidence="8">
        <name>heme c</name>
        <dbReference type="ChEBI" id="CHEBI:61717"/>
    </cofactor>
    <text evidence="8">Binds 1 heme c group covalently per subunit.</text>
</comment>
<evidence type="ECO:0000256" key="2">
    <source>
        <dbReference type="ARBA" id="ARBA00022617"/>
    </source>
</evidence>
<organism evidence="11 12">
    <name type="scientific">Pigmentiphaga aceris</name>
    <dbReference type="NCBI Taxonomy" id="1940612"/>
    <lineage>
        <taxon>Bacteria</taxon>
        <taxon>Pseudomonadati</taxon>
        <taxon>Pseudomonadota</taxon>
        <taxon>Betaproteobacteria</taxon>
        <taxon>Burkholderiales</taxon>
        <taxon>Alcaligenaceae</taxon>
        <taxon>Pigmentiphaga</taxon>
    </lineage>
</organism>
<feature type="chain" id="PRO_5023008344" evidence="10">
    <location>
        <begin position="20"/>
        <end position="287"/>
    </location>
</feature>
<proteinExistence type="predicted"/>
<evidence type="ECO:0000256" key="5">
    <source>
        <dbReference type="ARBA" id="ARBA00022989"/>
    </source>
</evidence>
<keyword evidence="6 8" id="KW-0408">Iron</keyword>
<evidence type="ECO:0000256" key="9">
    <source>
        <dbReference type="SAM" id="Phobius"/>
    </source>
</evidence>
<dbReference type="RefSeq" id="WP_148812687.1">
    <property type="nucleotide sequence ID" value="NZ_CP043046.1"/>
</dbReference>
<feature type="binding site" description="covalent" evidence="8">
    <location>
        <position position="50"/>
    </location>
    <ligand>
        <name>heme c</name>
        <dbReference type="ChEBI" id="CHEBI:61717"/>
    </ligand>
</feature>
<dbReference type="Gene3D" id="1.10.760.10">
    <property type="entry name" value="Cytochrome c-like domain"/>
    <property type="match status" value="1"/>
</dbReference>
<accession>A0A5C0AW38</accession>
<dbReference type="GO" id="GO:0020037">
    <property type="term" value="F:heme binding"/>
    <property type="evidence" value="ECO:0007669"/>
    <property type="project" value="InterPro"/>
</dbReference>
<dbReference type="Pfam" id="PF02167">
    <property type="entry name" value="Cytochrom_C1"/>
    <property type="match status" value="1"/>
</dbReference>
<dbReference type="InterPro" id="IPR002326">
    <property type="entry name" value="Cyt_c1"/>
</dbReference>
<evidence type="ECO:0000313" key="12">
    <source>
        <dbReference type="Proteomes" id="UP000325161"/>
    </source>
</evidence>
<evidence type="ECO:0000256" key="8">
    <source>
        <dbReference type="PIRSR" id="PIRSR602326-1"/>
    </source>
</evidence>
<dbReference type="PANTHER" id="PTHR10266:SF3">
    <property type="entry name" value="CYTOCHROME C1, HEME PROTEIN, MITOCHONDRIAL"/>
    <property type="match status" value="1"/>
</dbReference>
<dbReference type="Proteomes" id="UP000325161">
    <property type="component" value="Chromosome"/>
</dbReference>
<gene>
    <name evidence="11" type="ORF">FXN63_02935</name>
</gene>
<evidence type="ECO:0000256" key="3">
    <source>
        <dbReference type="ARBA" id="ARBA00022692"/>
    </source>
</evidence>
<protein>
    <submittedName>
        <fullName evidence="11">Cytochrome c1</fullName>
    </submittedName>
</protein>
<name>A0A5C0AW38_9BURK</name>
<evidence type="ECO:0000256" key="10">
    <source>
        <dbReference type="SAM" id="SignalP"/>
    </source>
</evidence>
<feature type="signal peptide" evidence="10">
    <location>
        <begin position="1"/>
        <end position="19"/>
    </location>
</feature>
<dbReference type="GO" id="GO:0009055">
    <property type="term" value="F:electron transfer activity"/>
    <property type="evidence" value="ECO:0007669"/>
    <property type="project" value="InterPro"/>
</dbReference>
<dbReference type="PROSITE" id="PS51257">
    <property type="entry name" value="PROKAR_LIPOPROTEIN"/>
    <property type="match status" value="1"/>
</dbReference>
<dbReference type="OrthoDB" id="9798864at2"/>
<evidence type="ECO:0000256" key="7">
    <source>
        <dbReference type="ARBA" id="ARBA00023136"/>
    </source>
</evidence>
<comment type="subcellular location">
    <subcellularLocation>
        <location evidence="1">Membrane</location>
    </subcellularLocation>
</comment>
<keyword evidence="12" id="KW-1185">Reference proteome</keyword>
<dbReference type="GO" id="GO:0016020">
    <property type="term" value="C:membrane"/>
    <property type="evidence" value="ECO:0007669"/>
    <property type="project" value="UniProtKB-SubCell"/>
</dbReference>
<evidence type="ECO:0000256" key="6">
    <source>
        <dbReference type="ARBA" id="ARBA00023004"/>
    </source>
</evidence>
<keyword evidence="3 9" id="KW-0812">Transmembrane</keyword>
<sequence length="287" mass="31565">MKKLLGALVLMLSSSLACAAEGGFPLERAPDRINNLVALQNGARLFVNYCLNCHSASSMRYNRLKDIGLTDVQIRDNLLFTGEKVGDLMTIAMTPKDGKAWFGATPPDLSVIARAKSSHAGTGADYLYTYLRGYYRDASKATGWNNLVFPNVGMPHVLWERQGPRELTTTTIHPAHAEEGAKPAAGHGKAWEKVTTVYDVNGIATSKTEALTGYMGGERFDAQFSSKDPVRTAAFNNDVGDLVAFMSYIAEPAQRERTRLGVWVLLFLAIFAVIAWRLNAVFWKDIK</sequence>
<keyword evidence="7 9" id="KW-0472">Membrane</keyword>
<dbReference type="KEGG" id="pacr:FXN63_02935"/>
<dbReference type="PANTHER" id="PTHR10266">
    <property type="entry name" value="CYTOCHROME C1"/>
    <property type="match status" value="1"/>
</dbReference>
<dbReference type="SUPFAM" id="SSF46626">
    <property type="entry name" value="Cytochrome c"/>
    <property type="match status" value="1"/>
</dbReference>
<dbReference type="AlphaFoldDB" id="A0A5C0AW38"/>
<keyword evidence="5 9" id="KW-1133">Transmembrane helix</keyword>
<keyword evidence="10" id="KW-0732">Signal</keyword>
<dbReference type="EMBL" id="CP043046">
    <property type="protein sequence ID" value="QEI04911.1"/>
    <property type="molecule type" value="Genomic_DNA"/>
</dbReference>
<feature type="binding site" description="covalent" evidence="8">
    <location>
        <position position="54"/>
    </location>
    <ligand>
        <name>heme c</name>
        <dbReference type="ChEBI" id="CHEBI:61717"/>
    </ligand>
</feature>
<evidence type="ECO:0000256" key="4">
    <source>
        <dbReference type="ARBA" id="ARBA00022723"/>
    </source>
</evidence>
<keyword evidence="4 8" id="KW-0479">Metal-binding</keyword>
<dbReference type="GO" id="GO:0046872">
    <property type="term" value="F:metal ion binding"/>
    <property type="evidence" value="ECO:0007669"/>
    <property type="project" value="UniProtKB-KW"/>
</dbReference>
<evidence type="ECO:0000256" key="1">
    <source>
        <dbReference type="ARBA" id="ARBA00004370"/>
    </source>
</evidence>